<comment type="similarity">
    <text evidence="2">Belongs to the universal ribosomal protein uL24 family.</text>
</comment>
<keyword evidence="3" id="KW-0150">Chloroplast</keyword>
<dbReference type="GO" id="GO:0009507">
    <property type="term" value="C:chloroplast"/>
    <property type="evidence" value="ECO:0007669"/>
    <property type="project" value="UniProtKB-SubCell"/>
</dbReference>
<sequence length="291" mass="33034">MGRLWSLLFVGAAAALPYVCVGFIQPTLPVSKSCHATRKTEVLMATKKMEKNTRRRTEQYIDGPGLPARTETRSKRRWRQHARRRTSLLRFLNAPLHVRRVIMSSPLSKELKAQYDGVRAMPIRTGDEVKVLKGDHKGKTGKIEGIDRAKLYIHIEGINREKAGAKEAGKTSTTIPVNIRPSKVQIIKLNLDKSREAILKRKADGRWKHLEWMYASYKNKMDSAELQAYEALPTRAEKLKKLRSLRDAPYLISDADYAELMKPFELDLDAALVGTASEVAARSRTRSRGRK</sequence>
<keyword evidence="4" id="KW-0934">Plastid</keyword>
<dbReference type="InterPro" id="IPR014722">
    <property type="entry name" value="Rib_uL2_dom2"/>
</dbReference>
<dbReference type="PROSITE" id="PS01108">
    <property type="entry name" value="RIBOSOMAL_L24"/>
    <property type="match status" value="1"/>
</dbReference>
<reference evidence="11" key="1">
    <citation type="journal article" date="2019" name="Genome Biol. Evol.">
        <title>Plastid Genomes and Proteins Illuminate the Evolution of Eustigmatophyte Algae and Their Bacterial Endosymbionts.</title>
        <authorList>
            <person name="Sevcikova T."/>
            <person name="Yurchenko T."/>
            <person name="Fawley K.P."/>
            <person name="Amaral R."/>
            <person name="Strnad H."/>
            <person name="Santos L.M."/>
            <person name="Fawley M.W."/>
            <person name="Elias M."/>
        </authorList>
    </citation>
    <scope>NUCLEOTIDE SEQUENCE</scope>
    <source>
        <strain evidence="11">Chic 10/23 P-6w</strain>
    </source>
</reference>
<evidence type="ECO:0000256" key="6">
    <source>
        <dbReference type="ARBA" id="ARBA00023274"/>
    </source>
</evidence>
<dbReference type="GO" id="GO:0015934">
    <property type="term" value="C:large ribosomal subunit"/>
    <property type="evidence" value="ECO:0007669"/>
    <property type="project" value="InterPro"/>
</dbReference>
<dbReference type="GO" id="GO:0003735">
    <property type="term" value="F:structural constituent of ribosome"/>
    <property type="evidence" value="ECO:0007669"/>
    <property type="project" value="InterPro"/>
</dbReference>
<proteinExistence type="inferred from homology"/>
<name>A0A451FLG1_9STRA</name>
<dbReference type="FunFam" id="2.30.30.30:FF:000009">
    <property type="entry name" value="60S ribosomal protein L26"/>
    <property type="match status" value="1"/>
</dbReference>
<keyword evidence="5 11" id="KW-0689">Ribosomal protein</keyword>
<dbReference type="InterPro" id="IPR005824">
    <property type="entry name" value="KOW"/>
</dbReference>
<feature type="signal peptide" evidence="9">
    <location>
        <begin position="1"/>
        <end position="15"/>
    </location>
</feature>
<dbReference type="Gene3D" id="2.30.30.30">
    <property type="match status" value="1"/>
</dbReference>
<dbReference type="Pfam" id="PF16906">
    <property type="entry name" value="Ribosomal_L26"/>
    <property type="match status" value="1"/>
</dbReference>
<evidence type="ECO:0000256" key="1">
    <source>
        <dbReference type="ARBA" id="ARBA00004229"/>
    </source>
</evidence>
<evidence type="ECO:0000256" key="8">
    <source>
        <dbReference type="SAM" id="MobiDB-lite"/>
    </source>
</evidence>
<evidence type="ECO:0000256" key="2">
    <source>
        <dbReference type="ARBA" id="ARBA00010618"/>
    </source>
</evidence>
<evidence type="ECO:0000256" key="9">
    <source>
        <dbReference type="SAM" id="SignalP"/>
    </source>
</evidence>
<dbReference type="SUPFAM" id="SSF50104">
    <property type="entry name" value="Translation proteins SH3-like domain"/>
    <property type="match status" value="1"/>
</dbReference>
<dbReference type="InterPro" id="IPR005825">
    <property type="entry name" value="Ribosomal_uL24_CS"/>
</dbReference>
<comment type="subcellular location">
    <subcellularLocation>
        <location evidence="1">Plastid</location>
        <location evidence="1">Chloroplast</location>
    </subcellularLocation>
</comment>
<accession>A0A451FLG1</accession>
<dbReference type="CDD" id="cd06089">
    <property type="entry name" value="KOW_RPL26"/>
    <property type="match status" value="1"/>
</dbReference>
<evidence type="ECO:0000313" key="11">
    <source>
        <dbReference type="EMBL" id="QAA11202.1"/>
    </source>
</evidence>
<dbReference type="InterPro" id="IPR005756">
    <property type="entry name" value="Ribosomal_uL24_euk/arc"/>
</dbReference>
<evidence type="ECO:0000256" key="3">
    <source>
        <dbReference type="ARBA" id="ARBA00022528"/>
    </source>
</evidence>
<organism evidence="11">
    <name type="scientific">Eustigmatophyceae sp. Chic 10/23 P-6w</name>
    <dbReference type="NCBI Taxonomy" id="1446905"/>
    <lineage>
        <taxon>Eukaryota</taxon>
        <taxon>Sar</taxon>
        <taxon>Stramenopiles</taxon>
        <taxon>Ochrophyta</taxon>
        <taxon>Eustigmatophyceae</taxon>
    </lineage>
</organism>
<feature type="region of interest" description="Disordered" evidence="8">
    <location>
        <begin position="60"/>
        <end position="80"/>
    </location>
</feature>
<keyword evidence="6" id="KW-0687">Ribonucleoprotein</keyword>
<dbReference type="PANTHER" id="PTHR11143">
    <property type="entry name" value="60S RIBOSOMAL PROTEIN L26 FAMILY MEMBER"/>
    <property type="match status" value="1"/>
</dbReference>
<dbReference type="NCBIfam" id="TIGR01080">
    <property type="entry name" value="rplX_A_E"/>
    <property type="match status" value="1"/>
</dbReference>
<feature type="chain" id="PRO_5019376179" description="50S ribosomal protein L24, chloroplastic" evidence="9">
    <location>
        <begin position="16"/>
        <end position="291"/>
    </location>
</feature>
<evidence type="ECO:0000259" key="10">
    <source>
        <dbReference type="SMART" id="SM00739"/>
    </source>
</evidence>
<evidence type="ECO:0000256" key="4">
    <source>
        <dbReference type="ARBA" id="ARBA00022640"/>
    </source>
</evidence>
<dbReference type="AlphaFoldDB" id="A0A451FLG1"/>
<dbReference type="EMBL" id="MK281430">
    <property type="protein sequence ID" value="QAA11202.1"/>
    <property type="molecule type" value="Genomic_DNA"/>
</dbReference>
<dbReference type="Pfam" id="PF00467">
    <property type="entry name" value="KOW"/>
    <property type="match status" value="1"/>
</dbReference>
<feature type="domain" description="KOW" evidence="10">
    <location>
        <begin position="122"/>
        <end position="149"/>
    </location>
</feature>
<dbReference type="GO" id="GO:0003723">
    <property type="term" value="F:RNA binding"/>
    <property type="evidence" value="ECO:0007669"/>
    <property type="project" value="InterPro"/>
</dbReference>
<dbReference type="InterPro" id="IPR008991">
    <property type="entry name" value="Translation_prot_SH3-like_sf"/>
</dbReference>
<protein>
    <recommendedName>
        <fullName evidence="7">50S ribosomal protein L24, chloroplastic</fullName>
    </recommendedName>
</protein>
<dbReference type="SMART" id="SM00739">
    <property type="entry name" value="KOW"/>
    <property type="match status" value="1"/>
</dbReference>
<dbReference type="GO" id="GO:0006412">
    <property type="term" value="P:translation"/>
    <property type="evidence" value="ECO:0007669"/>
    <property type="project" value="InterPro"/>
</dbReference>
<dbReference type="InterPro" id="IPR041988">
    <property type="entry name" value="Ribosomal_uL24_KOW"/>
</dbReference>
<evidence type="ECO:0000256" key="7">
    <source>
        <dbReference type="ARBA" id="ARBA00035361"/>
    </source>
</evidence>
<evidence type="ECO:0000256" key="5">
    <source>
        <dbReference type="ARBA" id="ARBA00022980"/>
    </source>
</evidence>
<keyword evidence="9" id="KW-0732">Signal</keyword>